<name>A0ABU2QY68_9ACTN</name>
<reference evidence="4" key="1">
    <citation type="submission" date="2023-07" db="EMBL/GenBank/DDBJ databases">
        <title>30 novel species of actinomycetes from the DSMZ collection.</title>
        <authorList>
            <person name="Nouioui I."/>
        </authorList>
    </citation>
    <scope>NUCLEOTIDE SEQUENCE [LARGE SCALE GENOMIC DNA]</scope>
    <source>
        <strain evidence="4">DSM 41979</strain>
    </source>
</reference>
<feature type="transmembrane region" description="Helical" evidence="2">
    <location>
        <begin position="12"/>
        <end position="32"/>
    </location>
</feature>
<evidence type="ECO:0000256" key="2">
    <source>
        <dbReference type="SAM" id="Phobius"/>
    </source>
</evidence>
<evidence type="ECO:0000313" key="4">
    <source>
        <dbReference type="Proteomes" id="UP001183610"/>
    </source>
</evidence>
<dbReference type="InterPro" id="IPR021235">
    <property type="entry name" value="DUF2637"/>
</dbReference>
<feature type="compositionally biased region" description="Polar residues" evidence="1">
    <location>
        <begin position="164"/>
        <end position="173"/>
    </location>
</feature>
<feature type="transmembrane region" description="Helical" evidence="2">
    <location>
        <begin position="81"/>
        <end position="99"/>
    </location>
</feature>
<dbReference type="Pfam" id="PF10935">
    <property type="entry name" value="DUF2637"/>
    <property type="match status" value="1"/>
</dbReference>
<feature type="transmembrane region" description="Helical" evidence="2">
    <location>
        <begin position="119"/>
        <end position="141"/>
    </location>
</feature>
<accession>A0ABU2QY68</accession>
<keyword evidence="2" id="KW-0472">Membrane</keyword>
<organism evidence="3 4">
    <name type="scientific">Streptomyces evansiae</name>
    <dbReference type="NCBI Taxonomy" id="3075535"/>
    <lineage>
        <taxon>Bacteria</taxon>
        <taxon>Bacillati</taxon>
        <taxon>Actinomycetota</taxon>
        <taxon>Actinomycetes</taxon>
        <taxon>Kitasatosporales</taxon>
        <taxon>Streptomycetaceae</taxon>
        <taxon>Streptomyces</taxon>
    </lineage>
</organism>
<dbReference type="RefSeq" id="WP_010263898.1">
    <property type="nucleotide sequence ID" value="NZ_JAVRET010000017.1"/>
</dbReference>
<proteinExistence type="predicted"/>
<protein>
    <submittedName>
        <fullName evidence="3">DUF2637 domain-containing protein</fullName>
    </submittedName>
</protein>
<dbReference type="Proteomes" id="UP001183610">
    <property type="component" value="Unassembled WGS sequence"/>
</dbReference>
<sequence>MPTPPTPTAEPVALTAAVRTGVALLALSAFALSYDALRQMAAASQIHPALTYAFPLVIDGFIAIGIGALLVLRATPLPSRLYIWSLVGLATATSIWANVLHAVRLNQQTRHTGLTLGDITVGTISAIPPLALAGAVHLYLLMGRRHVADNRHNEGHTPAPRTISAPTPATSDATEPEARAKPQALPARTGAGHPPILPLDEAVAIGRTAPLGRGDRVSRRNVEQAIRAKGFGISRSRLDEVKDTLQSERDAAVSAGTH</sequence>
<keyword evidence="2" id="KW-1133">Transmembrane helix</keyword>
<evidence type="ECO:0000256" key="1">
    <source>
        <dbReference type="SAM" id="MobiDB-lite"/>
    </source>
</evidence>
<feature type="transmembrane region" description="Helical" evidence="2">
    <location>
        <begin position="52"/>
        <end position="72"/>
    </location>
</feature>
<comment type="caution">
    <text evidence="3">The sequence shown here is derived from an EMBL/GenBank/DDBJ whole genome shotgun (WGS) entry which is preliminary data.</text>
</comment>
<evidence type="ECO:0000313" key="3">
    <source>
        <dbReference type="EMBL" id="MDT0409392.1"/>
    </source>
</evidence>
<keyword evidence="4" id="KW-1185">Reference proteome</keyword>
<dbReference type="EMBL" id="JAVRET010000017">
    <property type="protein sequence ID" value="MDT0409392.1"/>
    <property type="molecule type" value="Genomic_DNA"/>
</dbReference>
<feature type="region of interest" description="Disordered" evidence="1">
    <location>
        <begin position="150"/>
        <end position="195"/>
    </location>
</feature>
<gene>
    <name evidence="3" type="ORF">RM698_10045</name>
</gene>
<keyword evidence="2" id="KW-0812">Transmembrane</keyword>